<organism evidence="1 2">
    <name type="scientific">Candidatus Staskawiczbacteria bacterium RIFOXYD1_FULL_32_13</name>
    <dbReference type="NCBI Taxonomy" id="1802234"/>
    <lineage>
        <taxon>Bacteria</taxon>
        <taxon>Candidatus Staskawicziibacteriota</taxon>
    </lineage>
</organism>
<name>A0A1G2JS05_9BACT</name>
<proteinExistence type="predicted"/>
<protein>
    <submittedName>
        <fullName evidence="1">Uncharacterized protein</fullName>
    </submittedName>
</protein>
<evidence type="ECO:0000313" key="1">
    <source>
        <dbReference type="EMBL" id="OGZ89713.1"/>
    </source>
</evidence>
<dbReference type="AlphaFoldDB" id="A0A1G2JS05"/>
<gene>
    <name evidence="1" type="ORF">A2561_00295</name>
</gene>
<accession>A0A1G2JS05</accession>
<sequence length="59" mass="6890">MTDYKKAIEVLFAMLKKYKFTKEEKDAIMTAIGTLDFGSLARNRATRIIRNKHNKKINN</sequence>
<comment type="caution">
    <text evidence="1">The sequence shown here is derived from an EMBL/GenBank/DDBJ whole genome shotgun (WGS) entry which is preliminary data.</text>
</comment>
<dbReference type="Proteomes" id="UP000178935">
    <property type="component" value="Unassembled WGS sequence"/>
</dbReference>
<reference evidence="1 2" key="1">
    <citation type="journal article" date="2016" name="Nat. Commun.">
        <title>Thousands of microbial genomes shed light on interconnected biogeochemical processes in an aquifer system.</title>
        <authorList>
            <person name="Anantharaman K."/>
            <person name="Brown C.T."/>
            <person name="Hug L.A."/>
            <person name="Sharon I."/>
            <person name="Castelle C.J."/>
            <person name="Probst A.J."/>
            <person name="Thomas B.C."/>
            <person name="Singh A."/>
            <person name="Wilkins M.J."/>
            <person name="Karaoz U."/>
            <person name="Brodie E.L."/>
            <person name="Williams K.H."/>
            <person name="Hubbard S.S."/>
            <person name="Banfield J.F."/>
        </authorList>
    </citation>
    <scope>NUCLEOTIDE SEQUENCE [LARGE SCALE GENOMIC DNA]</scope>
</reference>
<dbReference type="EMBL" id="MHPU01000003">
    <property type="protein sequence ID" value="OGZ89713.1"/>
    <property type="molecule type" value="Genomic_DNA"/>
</dbReference>
<evidence type="ECO:0000313" key="2">
    <source>
        <dbReference type="Proteomes" id="UP000178935"/>
    </source>
</evidence>